<dbReference type="OrthoDB" id="1699231at2759"/>
<evidence type="ECO:0000256" key="5">
    <source>
        <dbReference type="ARBA" id="ARBA00023065"/>
    </source>
</evidence>
<feature type="region of interest" description="Disordered" evidence="7">
    <location>
        <begin position="454"/>
        <end position="474"/>
    </location>
</feature>
<name>A0A5N5QM82_9AGAM</name>
<keyword evidence="4 8" id="KW-1133">Transmembrane helix</keyword>
<evidence type="ECO:0000259" key="9">
    <source>
        <dbReference type="Pfam" id="PF01699"/>
    </source>
</evidence>
<keyword evidence="6 8" id="KW-0472">Membrane</keyword>
<dbReference type="GO" id="GO:0012505">
    <property type="term" value="C:endomembrane system"/>
    <property type="evidence" value="ECO:0007669"/>
    <property type="project" value="UniProtKB-SubCell"/>
</dbReference>
<dbReference type="Proteomes" id="UP000383932">
    <property type="component" value="Unassembled WGS sequence"/>
</dbReference>
<feature type="transmembrane region" description="Helical" evidence="8">
    <location>
        <begin position="592"/>
        <end position="613"/>
    </location>
</feature>
<organism evidence="10 11">
    <name type="scientific">Ceratobasidium theobromae</name>
    <dbReference type="NCBI Taxonomy" id="1582974"/>
    <lineage>
        <taxon>Eukaryota</taxon>
        <taxon>Fungi</taxon>
        <taxon>Dikarya</taxon>
        <taxon>Basidiomycota</taxon>
        <taxon>Agaricomycotina</taxon>
        <taxon>Agaricomycetes</taxon>
        <taxon>Cantharellales</taxon>
        <taxon>Ceratobasidiaceae</taxon>
        <taxon>Ceratobasidium</taxon>
    </lineage>
</organism>
<evidence type="ECO:0000313" key="10">
    <source>
        <dbReference type="EMBL" id="KAB5592885.1"/>
    </source>
</evidence>
<feature type="compositionally biased region" description="Low complexity" evidence="7">
    <location>
        <begin position="44"/>
        <end position="54"/>
    </location>
</feature>
<feature type="transmembrane region" description="Helical" evidence="8">
    <location>
        <begin position="248"/>
        <end position="267"/>
    </location>
</feature>
<dbReference type="PANTHER" id="PTHR31503:SF20">
    <property type="entry name" value="CA(2+)_H(+) EXCHANGER, PUTATIVE (EUROFUNG)-RELATED"/>
    <property type="match status" value="1"/>
</dbReference>
<dbReference type="GO" id="GO:0006874">
    <property type="term" value="P:intracellular calcium ion homeostasis"/>
    <property type="evidence" value="ECO:0007669"/>
    <property type="project" value="TreeGrafter"/>
</dbReference>
<gene>
    <name evidence="10" type="ORF">CTheo_3674</name>
</gene>
<feature type="transmembrane region" description="Helical" evidence="8">
    <location>
        <begin position="509"/>
        <end position="531"/>
    </location>
</feature>
<dbReference type="PANTHER" id="PTHR31503">
    <property type="entry name" value="VACUOLAR CALCIUM ION TRANSPORTER"/>
    <property type="match status" value="1"/>
</dbReference>
<dbReference type="Pfam" id="PF01699">
    <property type="entry name" value="Na_Ca_ex"/>
    <property type="match status" value="1"/>
</dbReference>
<keyword evidence="11" id="KW-1185">Reference proteome</keyword>
<reference evidence="10 11" key="1">
    <citation type="journal article" date="2019" name="Fungal Biol. Biotechnol.">
        <title>Draft genome sequence of fastidious pathogen Ceratobasidium theobromae, which causes vascular-streak dieback in Theobroma cacao.</title>
        <authorList>
            <person name="Ali S.S."/>
            <person name="Asman A."/>
            <person name="Shao J."/>
            <person name="Firmansyah A.P."/>
            <person name="Susilo A.W."/>
            <person name="Rosmana A."/>
            <person name="McMahon P."/>
            <person name="Junaid M."/>
            <person name="Guest D."/>
            <person name="Kheng T.Y."/>
            <person name="Meinhardt L.W."/>
            <person name="Bailey B.A."/>
        </authorList>
    </citation>
    <scope>NUCLEOTIDE SEQUENCE [LARGE SCALE GENOMIC DNA]</scope>
    <source>
        <strain evidence="10 11">CT2</strain>
    </source>
</reference>
<evidence type="ECO:0000256" key="7">
    <source>
        <dbReference type="SAM" id="MobiDB-lite"/>
    </source>
</evidence>
<sequence length="690" mass="75389">MSAQYAPVHGSDAEDERVGSRAPGFPQAEPYGYAGSSDTLVPEAGASPGAHGRASSGGSGNRGAHVRPTFVHQRTTSSGPHVDPWSPGYQRNTSRLSMASTHDLHAGRTAHHRLSTAGTLAGPPISKWQNFKNKFRGHYVQQRGHKIPGLWESLKALVTFSWMNVLFLVLPVAWYWCWRVAQPFAKAKSKSTYEQYVYLFFCESALEEHGAGLTNISVAFVAIIPLENLAEFSGEQLALYCGESIGDLIVITLHNVVEVVLAWFLLIKCELKLLQATAVGVVLLHSLFVPGVAFLTGGSKVWAQNLKPRVTELNHSLLTIGVLSLVVPTGFYSALPYLAPVVYAPQFANATLGSHASNSSTTARLVVRGAIDEDHKAAKHAMEVAAQVVAVSDSTRGMILSISRGISVILLVMYVGSRIYLHNPPGGKKRPSQLQLEEEGVLMHDIGHAITPGPSSANQYFDTKHRSTTPPHASTTNLMYRQETRHGDEVHAEHAHGHEHTPKIGPWPALIVLVITVGMLTITAECLVVAIKPIRERADEKKMITDEWFGLVLLPLLSYAGDGLNTTVYFLRSTLFSQDVPPPDNFAKSKNIDLAIQFTLFWIPVLVLVAWIIGKPLGLLFDHFEIVVIVGACFLVNSVTQDGQTNWAEGLIMVGFYVIIALAAWYYPGEADAHFMSYCFSIQKLLENPA</sequence>
<dbReference type="AlphaFoldDB" id="A0A5N5QM82"/>
<evidence type="ECO:0000256" key="2">
    <source>
        <dbReference type="ARBA" id="ARBA00022448"/>
    </source>
</evidence>
<dbReference type="EMBL" id="SSOP01000051">
    <property type="protein sequence ID" value="KAB5592885.1"/>
    <property type="molecule type" value="Genomic_DNA"/>
</dbReference>
<protein>
    <submittedName>
        <fullName evidence="10">Vacuolar calcium ion transporter</fullName>
    </submittedName>
</protein>
<feature type="transmembrane region" description="Helical" evidence="8">
    <location>
        <begin position="647"/>
        <end position="667"/>
    </location>
</feature>
<evidence type="ECO:0000313" key="11">
    <source>
        <dbReference type="Proteomes" id="UP000383932"/>
    </source>
</evidence>
<keyword evidence="3 8" id="KW-0812">Transmembrane</keyword>
<feature type="transmembrane region" description="Helical" evidence="8">
    <location>
        <begin position="402"/>
        <end position="421"/>
    </location>
</feature>
<proteinExistence type="predicted"/>
<keyword evidence="5" id="KW-0406">Ion transport</keyword>
<comment type="subcellular location">
    <subcellularLocation>
        <location evidence="1">Endomembrane system</location>
        <topology evidence="1">Multi-pass membrane protein</topology>
    </subcellularLocation>
</comment>
<feature type="domain" description="Sodium/calcium exchanger membrane region" evidence="9">
    <location>
        <begin position="510"/>
        <end position="665"/>
    </location>
</feature>
<evidence type="ECO:0000256" key="8">
    <source>
        <dbReference type="SAM" id="Phobius"/>
    </source>
</evidence>
<dbReference type="GO" id="GO:0000329">
    <property type="term" value="C:fungal-type vacuole membrane"/>
    <property type="evidence" value="ECO:0007669"/>
    <property type="project" value="TreeGrafter"/>
</dbReference>
<feature type="transmembrane region" description="Helical" evidence="8">
    <location>
        <begin position="273"/>
        <end position="296"/>
    </location>
</feature>
<comment type="caution">
    <text evidence="10">The sequence shown here is derived from an EMBL/GenBank/DDBJ whole genome shotgun (WGS) entry which is preliminary data.</text>
</comment>
<evidence type="ECO:0000256" key="3">
    <source>
        <dbReference type="ARBA" id="ARBA00022692"/>
    </source>
</evidence>
<dbReference type="InterPro" id="IPR004713">
    <property type="entry name" value="CaH_exchang"/>
</dbReference>
<keyword evidence="2" id="KW-0813">Transport</keyword>
<dbReference type="InterPro" id="IPR004837">
    <property type="entry name" value="NaCa_Exmemb"/>
</dbReference>
<feature type="region of interest" description="Disordered" evidence="7">
    <location>
        <begin position="1"/>
        <end position="65"/>
    </location>
</feature>
<feature type="transmembrane region" description="Helical" evidence="8">
    <location>
        <begin position="619"/>
        <end position="640"/>
    </location>
</feature>
<accession>A0A5N5QM82</accession>
<dbReference type="GO" id="GO:0015369">
    <property type="term" value="F:calcium:proton antiporter activity"/>
    <property type="evidence" value="ECO:0007669"/>
    <property type="project" value="TreeGrafter"/>
</dbReference>
<evidence type="ECO:0000256" key="1">
    <source>
        <dbReference type="ARBA" id="ARBA00004127"/>
    </source>
</evidence>
<feature type="transmembrane region" description="Helical" evidence="8">
    <location>
        <begin position="156"/>
        <end position="178"/>
    </location>
</feature>
<evidence type="ECO:0000256" key="6">
    <source>
        <dbReference type="ARBA" id="ARBA00023136"/>
    </source>
</evidence>
<feature type="transmembrane region" description="Helical" evidence="8">
    <location>
        <begin position="317"/>
        <end position="339"/>
    </location>
</feature>
<evidence type="ECO:0000256" key="4">
    <source>
        <dbReference type="ARBA" id="ARBA00022989"/>
    </source>
</evidence>